<name>A0AAV4WQQ3_CAEEX</name>
<sequence>MQTKTKWDRQAGEQLGVILPFINIGDEFKELGFSSEGYERRRRRLLMSNIKKGTFKERSTFCGTRSNMPVRDVRPSVLFTLETRESHATLQYFCPPPPPYHVPWVAPYYFPSHLLHTHGARCASPKVDSL</sequence>
<dbReference type="EMBL" id="BPLR01016440">
    <property type="protein sequence ID" value="GIY83895.1"/>
    <property type="molecule type" value="Genomic_DNA"/>
</dbReference>
<evidence type="ECO:0000313" key="1">
    <source>
        <dbReference type="EMBL" id="GIY83895.1"/>
    </source>
</evidence>
<proteinExistence type="predicted"/>
<dbReference type="AlphaFoldDB" id="A0AAV4WQQ3"/>
<keyword evidence="2" id="KW-1185">Reference proteome</keyword>
<comment type="caution">
    <text evidence="1">The sequence shown here is derived from an EMBL/GenBank/DDBJ whole genome shotgun (WGS) entry which is preliminary data.</text>
</comment>
<protein>
    <submittedName>
        <fullName evidence="1">Uncharacterized protein</fullName>
    </submittedName>
</protein>
<organism evidence="1 2">
    <name type="scientific">Caerostris extrusa</name>
    <name type="common">Bark spider</name>
    <name type="synonym">Caerostris bankana</name>
    <dbReference type="NCBI Taxonomy" id="172846"/>
    <lineage>
        <taxon>Eukaryota</taxon>
        <taxon>Metazoa</taxon>
        <taxon>Ecdysozoa</taxon>
        <taxon>Arthropoda</taxon>
        <taxon>Chelicerata</taxon>
        <taxon>Arachnida</taxon>
        <taxon>Araneae</taxon>
        <taxon>Araneomorphae</taxon>
        <taxon>Entelegynae</taxon>
        <taxon>Araneoidea</taxon>
        <taxon>Araneidae</taxon>
        <taxon>Caerostris</taxon>
    </lineage>
</organism>
<accession>A0AAV4WQQ3</accession>
<gene>
    <name evidence="1" type="ORF">CEXT_800961</name>
</gene>
<evidence type="ECO:0000313" key="2">
    <source>
        <dbReference type="Proteomes" id="UP001054945"/>
    </source>
</evidence>
<dbReference type="Proteomes" id="UP001054945">
    <property type="component" value="Unassembled WGS sequence"/>
</dbReference>
<reference evidence="1 2" key="1">
    <citation type="submission" date="2021-06" db="EMBL/GenBank/DDBJ databases">
        <title>Caerostris extrusa draft genome.</title>
        <authorList>
            <person name="Kono N."/>
            <person name="Arakawa K."/>
        </authorList>
    </citation>
    <scope>NUCLEOTIDE SEQUENCE [LARGE SCALE GENOMIC DNA]</scope>
</reference>